<sequence>MSPTRNTAATPTFMVFATLRDDTDLTEFAALREDEQKQLEVLRSEGRIGAHYVSPARRATFIEVVADDEAQVAETLATLPFARFFDADVYPTTPPDPAEIAHRARS</sequence>
<name>A0A229SW00_9PSEU</name>
<proteinExistence type="predicted"/>
<dbReference type="Proteomes" id="UP000215199">
    <property type="component" value="Unassembled WGS sequence"/>
</dbReference>
<evidence type="ECO:0000313" key="2">
    <source>
        <dbReference type="EMBL" id="OXM62689.1"/>
    </source>
</evidence>
<dbReference type="Pfam" id="PF02426">
    <property type="entry name" value="MIase"/>
    <property type="match status" value="1"/>
</dbReference>
<protein>
    <recommendedName>
        <fullName evidence="1">Muconolactone isomerase domain-containing protein</fullName>
    </recommendedName>
</protein>
<reference evidence="3" key="1">
    <citation type="submission" date="2017-07" db="EMBL/GenBank/DDBJ databases">
        <title>Comparative genome mining reveals phylogenetic distribution patterns of secondary metabolites in Amycolatopsis.</title>
        <authorList>
            <person name="Adamek M."/>
            <person name="Alanjary M."/>
            <person name="Sales-Ortells H."/>
            <person name="Goodfellow M."/>
            <person name="Bull A.T."/>
            <person name="Kalinowski J."/>
            <person name="Ziemert N."/>
        </authorList>
    </citation>
    <scope>NUCLEOTIDE SEQUENCE [LARGE SCALE GENOMIC DNA]</scope>
    <source>
        <strain evidence="3">H5</strain>
    </source>
</reference>
<evidence type="ECO:0000259" key="1">
    <source>
        <dbReference type="Pfam" id="PF02426"/>
    </source>
</evidence>
<dbReference type="InterPro" id="IPR026029">
    <property type="entry name" value="MLI_dom"/>
</dbReference>
<dbReference type="EMBL" id="NMUL01000039">
    <property type="protein sequence ID" value="OXM62689.1"/>
    <property type="molecule type" value="Genomic_DNA"/>
</dbReference>
<gene>
    <name evidence="2" type="ORF">CF165_33425</name>
</gene>
<dbReference type="OrthoDB" id="3627935at2"/>
<accession>A0A229SW00</accession>
<keyword evidence="3" id="KW-1185">Reference proteome</keyword>
<feature type="domain" description="Muconolactone isomerase" evidence="1">
    <location>
        <begin position="15"/>
        <end position="91"/>
    </location>
</feature>
<comment type="caution">
    <text evidence="2">The sequence shown here is derived from an EMBL/GenBank/DDBJ whole genome shotgun (WGS) entry which is preliminary data.</text>
</comment>
<evidence type="ECO:0000313" key="3">
    <source>
        <dbReference type="Proteomes" id="UP000215199"/>
    </source>
</evidence>
<dbReference type="Gene3D" id="3.30.70.1060">
    <property type="entry name" value="Dimeric alpha+beta barrel"/>
    <property type="match status" value="1"/>
</dbReference>
<dbReference type="AlphaFoldDB" id="A0A229SW00"/>
<dbReference type="RefSeq" id="WP_093951578.1">
    <property type="nucleotide sequence ID" value="NZ_NMUL01000039.1"/>
</dbReference>
<organism evidence="2 3">
    <name type="scientific">Amycolatopsis vastitatis</name>
    <dbReference type="NCBI Taxonomy" id="1905142"/>
    <lineage>
        <taxon>Bacteria</taxon>
        <taxon>Bacillati</taxon>
        <taxon>Actinomycetota</taxon>
        <taxon>Actinomycetes</taxon>
        <taxon>Pseudonocardiales</taxon>
        <taxon>Pseudonocardiaceae</taxon>
        <taxon>Amycolatopsis</taxon>
    </lineage>
</organism>